<name>A0A1E7XJN2_9LACO</name>
<evidence type="ECO:0000313" key="2">
    <source>
        <dbReference type="Proteomes" id="UP000177010"/>
    </source>
</evidence>
<dbReference type="Proteomes" id="UP000177010">
    <property type="component" value="Unassembled WGS sequence"/>
</dbReference>
<dbReference type="AlphaFoldDB" id="A0A1E7XJN2"/>
<dbReference type="RefSeq" id="WP_070366832.1">
    <property type="nucleotide sequence ID" value="NZ_MIQE01000001.1"/>
</dbReference>
<protein>
    <submittedName>
        <fullName evidence="1">Uncharacterized protein</fullName>
    </submittedName>
</protein>
<sequence length="173" mass="19846">MSKLKVDNFELQISNHRFQNGAYSFIGTMPVKLIVTKFIPFLSKHQDTPASIVFEGNQHSLCAGNYFYDKTGQIEVNFFTPEVMKTMLEDNEPLAITSSTVSYENLQMMVKLQDKVVRKLFEIIPELKESPEGTAYLNKFPNPGVWSRQVSDLAEWRKSDNGIDFMDDFSLDD</sequence>
<accession>A0A1E7XJN2</accession>
<gene>
    <name evidence="1" type="ORF">LASUN_00390</name>
</gene>
<proteinExistence type="predicted"/>
<organism evidence="1 2">
    <name type="scientific">Lentilactobacillus sunkii</name>
    <dbReference type="NCBI Taxonomy" id="481719"/>
    <lineage>
        <taxon>Bacteria</taxon>
        <taxon>Bacillati</taxon>
        <taxon>Bacillota</taxon>
        <taxon>Bacilli</taxon>
        <taxon>Lactobacillales</taxon>
        <taxon>Lactobacillaceae</taxon>
        <taxon>Lentilactobacillus</taxon>
    </lineage>
</organism>
<comment type="caution">
    <text evidence="1">The sequence shown here is derived from an EMBL/GenBank/DDBJ whole genome shotgun (WGS) entry which is preliminary data.</text>
</comment>
<evidence type="ECO:0000313" key="1">
    <source>
        <dbReference type="EMBL" id="OFA13306.1"/>
    </source>
</evidence>
<reference evidence="1 2" key="1">
    <citation type="submission" date="2016-09" db="EMBL/GenBank/DDBJ databases">
        <title>Genome Sequence of Lactobacillus sunkii Strain CG01.</title>
        <authorList>
            <person name="Poehlein A."/>
            <person name="Gabris C."/>
            <person name="Bengelsdorf F.R."/>
            <person name="Duerre P."/>
            <person name="Daniel R."/>
        </authorList>
    </citation>
    <scope>NUCLEOTIDE SEQUENCE [LARGE SCALE GENOMIC DNA]</scope>
    <source>
        <strain evidence="1 2">CG_D</strain>
    </source>
</reference>
<dbReference type="EMBL" id="MIQE01000001">
    <property type="protein sequence ID" value="OFA13306.1"/>
    <property type="molecule type" value="Genomic_DNA"/>
</dbReference>